<reference evidence="11" key="2">
    <citation type="submission" date="2015-01" db="EMBL/GenBank/DDBJ databases">
        <title>Evolutionary Origins and Diversification of the Mycorrhizal Mutualists.</title>
        <authorList>
            <consortium name="DOE Joint Genome Institute"/>
            <consortium name="Mycorrhizal Genomics Consortium"/>
            <person name="Kohler A."/>
            <person name="Kuo A."/>
            <person name="Nagy L.G."/>
            <person name="Floudas D."/>
            <person name="Copeland A."/>
            <person name="Barry K.W."/>
            <person name="Cichocki N."/>
            <person name="Veneault-Fourrey C."/>
            <person name="LaButti K."/>
            <person name="Lindquist E.A."/>
            <person name="Lipzen A."/>
            <person name="Lundell T."/>
            <person name="Morin E."/>
            <person name="Murat C."/>
            <person name="Riley R."/>
            <person name="Ohm R."/>
            <person name="Sun H."/>
            <person name="Tunlid A."/>
            <person name="Henrissat B."/>
            <person name="Grigoriev I.V."/>
            <person name="Hibbett D.S."/>
            <person name="Martin F."/>
        </authorList>
    </citation>
    <scope>NUCLEOTIDE SEQUENCE [LARGE SCALE GENOMIC DNA]</scope>
    <source>
        <strain evidence="11">LaAM-08-1</strain>
    </source>
</reference>
<dbReference type="InterPro" id="IPR007695">
    <property type="entry name" value="DNA_mismatch_repair_MutS-lik_N"/>
</dbReference>
<dbReference type="GO" id="GO:0005739">
    <property type="term" value="C:mitochondrion"/>
    <property type="evidence" value="ECO:0007669"/>
    <property type="project" value="TreeGrafter"/>
</dbReference>
<evidence type="ECO:0000256" key="8">
    <source>
        <dbReference type="SAM" id="MobiDB-lite"/>
    </source>
</evidence>
<dbReference type="InterPro" id="IPR027417">
    <property type="entry name" value="P-loop_NTPase"/>
</dbReference>
<feature type="region of interest" description="Disordered" evidence="8">
    <location>
        <begin position="1"/>
        <end position="21"/>
    </location>
</feature>
<dbReference type="GO" id="GO:0043504">
    <property type="term" value="P:mitochondrial DNA repair"/>
    <property type="evidence" value="ECO:0007669"/>
    <property type="project" value="TreeGrafter"/>
</dbReference>
<name>A0A0C9WX26_9AGAR</name>
<dbReference type="NCBIfam" id="NF003810">
    <property type="entry name" value="PRK05399.1"/>
    <property type="match status" value="1"/>
</dbReference>
<evidence type="ECO:0000259" key="9">
    <source>
        <dbReference type="PROSITE" id="PS00486"/>
    </source>
</evidence>
<dbReference type="SMART" id="SM00534">
    <property type="entry name" value="MUTSac"/>
    <property type="match status" value="1"/>
</dbReference>
<keyword evidence="2" id="KW-0547">Nucleotide-binding</keyword>
<keyword evidence="3" id="KW-0227">DNA damage</keyword>
<sequence>MAKHDQALPSQQPLSNLSEEISANVEKTKKRRVIKTKAKPLPIDTVDASSADDLRTSRSSLASEILDNLKRFSHCLLLTRVGQFYESYFDQASEIARLLSIKLTSRKWNGVQVPMCGFPLIHIDKHLKVLVQEHKRFVAMCEEFPRVTCGAKEFDRRVSRIITPGTLIDEPFLNPFENNYLLAISVPSDVDLVSGLNYSLGLAWTDISTGEFYSRQCLLESLQDELARIAPREVILTNDLKSTPEHPVVKALVEEGSFISFVAFPHTNDIPRRVEYDHPHDVGFAGQNLSAEELLGAYLRANLLEHMPTLPSPSHETALNRMQIDSHTIKALEIREGVYQGGSKGTLLGVTKRTITSGGARLLARWLCAPSTSISEIESRQAIVASFHGHPHFRADIKEIIGDAEDIGRIVQKFLLGRGDCTDLLSVARTIDIWRAIIKRVDEEKHMKDTGMNEVKGGWRSFETLVNQIVDLNHLSTRIRTALSADFSTREGPAENMEGITEVESTEGVHSFGKYQGKWIINPDFSQKLASLHQGLQRFLQQKDRLERELQLQYEAPSLTLRNSPALGMHVHISKAKRDKKQLQATPTFISISESGTTKSYFYKEWSHLGGLISETISALALAEKEAFDILRREVTYNAFALRRNAEILDELDVTLSFATLAAEMNFVRPRITDDCSFHVVNGRHPAVELGLLSAGRVYTPNSVEMAPTCNLHIITGPNMAGKSTFLRQTALIAVLAQVGSFVPADFATIGVVDKLFSRIGAKDDLFRDRSTFMVEMLETADILRRATPKSLVIMDEVGRGTTVKDGLALAFATVHHLTVKNQSRCLFATHFHELSDLLGWPNEIFNQGAFSKVRFYCTDVVEIEDGHFTYAYRLQPGVNRESHGLKVAQLAGLPPDALSVASQTLNWLKRREPESLCVPEIIHR</sequence>
<evidence type="ECO:0000256" key="6">
    <source>
        <dbReference type="ARBA" id="ARBA00023204"/>
    </source>
</evidence>
<dbReference type="PANTHER" id="PTHR11361">
    <property type="entry name" value="DNA MISMATCH REPAIR PROTEIN MUTS FAMILY MEMBER"/>
    <property type="match status" value="1"/>
</dbReference>
<dbReference type="Gene3D" id="3.30.420.110">
    <property type="entry name" value="MutS, connector domain"/>
    <property type="match status" value="1"/>
</dbReference>
<dbReference type="GO" id="GO:0005524">
    <property type="term" value="F:ATP binding"/>
    <property type="evidence" value="ECO:0007669"/>
    <property type="project" value="UniProtKB-KW"/>
</dbReference>
<dbReference type="Gene3D" id="1.10.1420.10">
    <property type="match status" value="2"/>
</dbReference>
<dbReference type="InterPro" id="IPR007860">
    <property type="entry name" value="DNA_mmatch_repair_MutS_con_dom"/>
</dbReference>
<keyword evidence="4" id="KW-0067">ATP-binding</keyword>
<dbReference type="Pfam" id="PF01624">
    <property type="entry name" value="MutS_I"/>
    <property type="match status" value="1"/>
</dbReference>
<reference evidence="10 11" key="1">
    <citation type="submission" date="2014-04" db="EMBL/GenBank/DDBJ databases">
        <authorList>
            <consortium name="DOE Joint Genome Institute"/>
            <person name="Kuo A."/>
            <person name="Kohler A."/>
            <person name="Nagy L.G."/>
            <person name="Floudas D."/>
            <person name="Copeland A."/>
            <person name="Barry K.W."/>
            <person name="Cichocki N."/>
            <person name="Veneault-Fourrey C."/>
            <person name="LaButti K."/>
            <person name="Lindquist E.A."/>
            <person name="Lipzen A."/>
            <person name="Lundell T."/>
            <person name="Morin E."/>
            <person name="Murat C."/>
            <person name="Sun H."/>
            <person name="Tunlid A."/>
            <person name="Henrissat B."/>
            <person name="Grigoriev I.V."/>
            <person name="Hibbett D.S."/>
            <person name="Martin F."/>
            <person name="Nordberg H.P."/>
            <person name="Cantor M.N."/>
            <person name="Hua S.X."/>
        </authorList>
    </citation>
    <scope>NUCLEOTIDE SEQUENCE [LARGE SCALE GENOMIC DNA]</scope>
    <source>
        <strain evidence="10 11">LaAM-08-1</strain>
    </source>
</reference>
<feature type="domain" description="DNA mismatch repair proteins mutS family" evidence="9">
    <location>
        <begin position="791"/>
        <end position="807"/>
    </location>
</feature>
<evidence type="ECO:0000256" key="5">
    <source>
        <dbReference type="ARBA" id="ARBA00023125"/>
    </source>
</evidence>
<evidence type="ECO:0000256" key="3">
    <source>
        <dbReference type="ARBA" id="ARBA00022763"/>
    </source>
</evidence>
<dbReference type="SUPFAM" id="SSF53150">
    <property type="entry name" value="DNA repair protein MutS, domain II"/>
    <property type="match status" value="1"/>
</dbReference>
<evidence type="ECO:0000256" key="4">
    <source>
        <dbReference type="ARBA" id="ARBA00022840"/>
    </source>
</evidence>
<evidence type="ECO:0000313" key="11">
    <source>
        <dbReference type="Proteomes" id="UP000054477"/>
    </source>
</evidence>
<evidence type="ECO:0000256" key="2">
    <source>
        <dbReference type="ARBA" id="ARBA00022741"/>
    </source>
</evidence>
<dbReference type="SUPFAM" id="SSF48334">
    <property type="entry name" value="DNA repair protein MutS, domain III"/>
    <property type="match status" value="1"/>
</dbReference>
<dbReference type="SUPFAM" id="SSF55271">
    <property type="entry name" value="DNA repair protein MutS, domain I"/>
    <property type="match status" value="1"/>
</dbReference>
<evidence type="ECO:0000313" key="10">
    <source>
        <dbReference type="EMBL" id="KIK04280.1"/>
    </source>
</evidence>
<dbReference type="InterPro" id="IPR007696">
    <property type="entry name" value="DNA_mismatch_repair_MutS_core"/>
</dbReference>
<feature type="coiled-coil region" evidence="7">
    <location>
        <begin position="529"/>
        <end position="556"/>
    </location>
</feature>
<dbReference type="FunFam" id="3.40.50.300:FF:001238">
    <property type="entry name" value="DNA mismatch repair protein"/>
    <property type="match status" value="1"/>
</dbReference>
<dbReference type="Gene3D" id="3.40.1170.10">
    <property type="entry name" value="DNA repair protein MutS, domain I"/>
    <property type="match status" value="1"/>
</dbReference>
<dbReference type="OrthoDB" id="2534523at2759"/>
<comment type="similarity">
    <text evidence="1">Belongs to the DNA mismatch repair MutS family.</text>
</comment>
<dbReference type="GO" id="GO:0030983">
    <property type="term" value="F:mismatched DNA binding"/>
    <property type="evidence" value="ECO:0007669"/>
    <property type="project" value="InterPro"/>
</dbReference>
<dbReference type="InterPro" id="IPR036678">
    <property type="entry name" value="MutS_con_dom_sf"/>
</dbReference>
<dbReference type="AlphaFoldDB" id="A0A0C9WX26"/>
<dbReference type="SUPFAM" id="SSF52540">
    <property type="entry name" value="P-loop containing nucleoside triphosphate hydrolases"/>
    <property type="match status" value="1"/>
</dbReference>
<dbReference type="InterPro" id="IPR017261">
    <property type="entry name" value="DNA_mismatch_repair_MutS/MSH"/>
</dbReference>
<organism evidence="10 11">
    <name type="scientific">Laccaria amethystina LaAM-08-1</name>
    <dbReference type="NCBI Taxonomy" id="1095629"/>
    <lineage>
        <taxon>Eukaryota</taxon>
        <taxon>Fungi</taxon>
        <taxon>Dikarya</taxon>
        <taxon>Basidiomycota</taxon>
        <taxon>Agaricomycotina</taxon>
        <taxon>Agaricomycetes</taxon>
        <taxon>Agaricomycetidae</taxon>
        <taxon>Agaricales</taxon>
        <taxon>Agaricineae</taxon>
        <taxon>Hydnangiaceae</taxon>
        <taxon>Laccaria</taxon>
    </lineage>
</organism>
<keyword evidence="5" id="KW-0238">DNA-binding</keyword>
<dbReference type="InterPro" id="IPR045076">
    <property type="entry name" value="MutS"/>
</dbReference>
<evidence type="ECO:0000256" key="1">
    <source>
        <dbReference type="ARBA" id="ARBA00006271"/>
    </source>
</evidence>
<dbReference type="PROSITE" id="PS00486">
    <property type="entry name" value="DNA_MISMATCH_REPAIR_2"/>
    <property type="match status" value="1"/>
</dbReference>
<dbReference type="Gene3D" id="3.40.50.300">
    <property type="entry name" value="P-loop containing nucleotide triphosphate hydrolases"/>
    <property type="match status" value="1"/>
</dbReference>
<dbReference type="STRING" id="1095629.A0A0C9WX26"/>
<dbReference type="PIRSF" id="PIRSF037677">
    <property type="entry name" value="DNA_mis_repair_Msh6"/>
    <property type="match status" value="1"/>
</dbReference>
<proteinExistence type="inferred from homology"/>
<dbReference type="GO" id="GO:0006298">
    <property type="term" value="P:mismatch repair"/>
    <property type="evidence" value="ECO:0007669"/>
    <property type="project" value="InterPro"/>
</dbReference>
<dbReference type="Pfam" id="PF05188">
    <property type="entry name" value="MutS_II"/>
    <property type="match status" value="1"/>
</dbReference>
<gene>
    <name evidence="10" type="ORF">K443DRAFT_648636</name>
</gene>
<dbReference type="PANTHER" id="PTHR11361:SF34">
    <property type="entry name" value="DNA MISMATCH REPAIR PROTEIN MSH1, MITOCHONDRIAL"/>
    <property type="match status" value="1"/>
</dbReference>
<dbReference type="InterPro" id="IPR016151">
    <property type="entry name" value="DNA_mismatch_repair_MutS_N"/>
</dbReference>
<keyword evidence="7" id="KW-0175">Coiled coil</keyword>
<keyword evidence="11" id="KW-1185">Reference proteome</keyword>
<protein>
    <recommendedName>
        <fullName evidence="9">DNA mismatch repair proteins mutS family domain-containing protein</fullName>
    </recommendedName>
</protein>
<dbReference type="Pfam" id="PF00488">
    <property type="entry name" value="MutS_V"/>
    <property type="match status" value="1"/>
</dbReference>
<dbReference type="Pfam" id="PF05192">
    <property type="entry name" value="MutS_III"/>
    <property type="match status" value="1"/>
</dbReference>
<dbReference type="GO" id="GO:0005634">
    <property type="term" value="C:nucleus"/>
    <property type="evidence" value="ECO:0007669"/>
    <property type="project" value="TreeGrafter"/>
</dbReference>
<accession>A0A0C9WX26</accession>
<dbReference type="HOGENOM" id="CLU_002472_4_0_1"/>
<feature type="compositionally biased region" description="Polar residues" evidence="8">
    <location>
        <begin position="8"/>
        <end position="21"/>
    </location>
</feature>
<dbReference type="InterPro" id="IPR036187">
    <property type="entry name" value="DNA_mismatch_repair_MutS_sf"/>
</dbReference>
<dbReference type="Proteomes" id="UP000054477">
    <property type="component" value="Unassembled WGS sequence"/>
</dbReference>
<evidence type="ECO:0000256" key="7">
    <source>
        <dbReference type="SAM" id="Coils"/>
    </source>
</evidence>
<dbReference type="SMART" id="SM00533">
    <property type="entry name" value="MUTSd"/>
    <property type="match status" value="1"/>
</dbReference>
<keyword evidence="6" id="KW-0234">DNA repair</keyword>
<dbReference type="GO" id="GO:0140664">
    <property type="term" value="F:ATP-dependent DNA damage sensor activity"/>
    <property type="evidence" value="ECO:0007669"/>
    <property type="project" value="InterPro"/>
</dbReference>
<dbReference type="EMBL" id="KN838571">
    <property type="protein sequence ID" value="KIK04280.1"/>
    <property type="molecule type" value="Genomic_DNA"/>
</dbReference>
<dbReference type="InterPro" id="IPR000432">
    <property type="entry name" value="DNA_mismatch_repair_MutS_C"/>
</dbReference>